<keyword evidence="4" id="KW-1185">Reference proteome</keyword>
<dbReference type="Proteomes" id="UP000095300">
    <property type="component" value="Unassembled WGS sequence"/>
</dbReference>
<dbReference type="EnsemblMetazoa" id="SCAU013236-RA">
    <property type="protein sequence ID" value="SCAU013236-PA"/>
    <property type="gene ID" value="SCAU013236"/>
</dbReference>
<reference evidence="3" key="1">
    <citation type="submission" date="2020-05" db="UniProtKB">
        <authorList>
            <consortium name="EnsemblMetazoa"/>
        </authorList>
    </citation>
    <scope>IDENTIFICATION</scope>
    <source>
        <strain evidence="3">USDA</strain>
    </source>
</reference>
<dbReference type="GO" id="GO:0007608">
    <property type="term" value="P:sensory perception of smell"/>
    <property type="evidence" value="ECO:0007669"/>
    <property type="project" value="TreeGrafter"/>
</dbReference>
<dbReference type="InterPro" id="IPR036728">
    <property type="entry name" value="PBP_GOBP_sf"/>
</dbReference>
<feature type="chain" id="PRO_5009327698" description="Odorant binding protein" evidence="2">
    <location>
        <begin position="24"/>
        <end position="135"/>
    </location>
</feature>
<dbReference type="InterPro" id="IPR006170">
    <property type="entry name" value="PBP/GOBP"/>
</dbReference>
<keyword evidence="1 2" id="KW-0732">Signal</keyword>
<dbReference type="GO" id="GO:0005615">
    <property type="term" value="C:extracellular space"/>
    <property type="evidence" value="ECO:0007669"/>
    <property type="project" value="TreeGrafter"/>
</dbReference>
<protein>
    <recommendedName>
        <fullName evidence="5">Odorant binding protein</fullName>
    </recommendedName>
</protein>
<feature type="signal peptide" evidence="2">
    <location>
        <begin position="1"/>
        <end position="23"/>
    </location>
</feature>
<dbReference type="SUPFAM" id="SSF47565">
    <property type="entry name" value="Insect pheromone/odorant-binding proteins"/>
    <property type="match status" value="1"/>
</dbReference>
<dbReference type="VEuPathDB" id="VectorBase:SCAU013236"/>
<organism evidence="3 4">
    <name type="scientific">Stomoxys calcitrans</name>
    <name type="common">Stable fly</name>
    <name type="synonym">Conops calcitrans</name>
    <dbReference type="NCBI Taxonomy" id="35570"/>
    <lineage>
        <taxon>Eukaryota</taxon>
        <taxon>Metazoa</taxon>
        <taxon>Ecdysozoa</taxon>
        <taxon>Arthropoda</taxon>
        <taxon>Hexapoda</taxon>
        <taxon>Insecta</taxon>
        <taxon>Pterygota</taxon>
        <taxon>Neoptera</taxon>
        <taxon>Endopterygota</taxon>
        <taxon>Diptera</taxon>
        <taxon>Brachycera</taxon>
        <taxon>Muscomorpha</taxon>
        <taxon>Muscoidea</taxon>
        <taxon>Muscidae</taxon>
        <taxon>Stomoxys</taxon>
    </lineage>
</organism>
<dbReference type="SMART" id="SM00708">
    <property type="entry name" value="PhBP"/>
    <property type="match status" value="1"/>
</dbReference>
<gene>
    <name evidence="3" type="primary">106092611</name>
</gene>
<dbReference type="AlphaFoldDB" id="A0A1I8Q2G6"/>
<dbReference type="CDD" id="cd23992">
    <property type="entry name" value="PBP_GOBP"/>
    <property type="match status" value="1"/>
</dbReference>
<sequence>MRCAITLMGIAIALLLFIAMAKAGDHEEAMRVSEQCMERHNIAEDDIPKMHMDDFDASEVDEKFKCFAHCMLEEMGYLDEAQKLNLAKLEEDEDFKDEYLDIAVKCKAEHDFIEDPCEYSFKIMSCAMEIKKTKE</sequence>
<dbReference type="GO" id="GO:0005549">
    <property type="term" value="F:odorant binding"/>
    <property type="evidence" value="ECO:0007669"/>
    <property type="project" value="InterPro"/>
</dbReference>
<evidence type="ECO:0000313" key="3">
    <source>
        <dbReference type="EnsemblMetazoa" id="SCAU013236-PA"/>
    </source>
</evidence>
<dbReference type="PANTHER" id="PTHR11857">
    <property type="entry name" value="ODORANT BINDING PROTEIN-RELATED"/>
    <property type="match status" value="1"/>
</dbReference>
<dbReference type="KEGG" id="scac:106092611"/>
<dbReference type="Pfam" id="PF01395">
    <property type="entry name" value="PBP_GOBP"/>
    <property type="match status" value="1"/>
</dbReference>
<proteinExistence type="predicted"/>
<dbReference type="OrthoDB" id="7947612at2759"/>
<accession>A0A1I8Q2G6</accession>
<dbReference type="Gene3D" id="1.10.238.20">
    <property type="entry name" value="Pheromone/general odorant binding protein domain"/>
    <property type="match status" value="1"/>
</dbReference>
<evidence type="ECO:0008006" key="5">
    <source>
        <dbReference type="Google" id="ProtNLM"/>
    </source>
</evidence>
<name>A0A1I8Q2G6_STOCA</name>
<evidence type="ECO:0000256" key="1">
    <source>
        <dbReference type="ARBA" id="ARBA00022729"/>
    </source>
</evidence>
<evidence type="ECO:0000313" key="4">
    <source>
        <dbReference type="Proteomes" id="UP000095300"/>
    </source>
</evidence>
<evidence type="ECO:0000256" key="2">
    <source>
        <dbReference type="SAM" id="SignalP"/>
    </source>
</evidence>